<dbReference type="Proteomes" id="UP000003494">
    <property type="component" value="Unassembled WGS sequence"/>
</dbReference>
<dbReference type="InterPro" id="IPR051328">
    <property type="entry name" value="T7SS_ABC-Transporter"/>
</dbReference>
<evidence type="ECO:0000256" key="4">
    <source>
        <dbReference type="ARBA" id="ARBA00023136"/>
    </source>
</evidence>
<dbReference type="InterPro" id="IPR017501">
    <property type="entry name" value="Phage_infect_YhgE_C"/>
</dbReference>
<dbReference type="HOGENOM" id="CLU_004534_2_0_9"/>
<evidence type="ECO:0000256" key="1">
    <source>
        <dbReference type="ARBA" id="ARBA00004141"/>
    </source>
</evidence>
<keyword evidence="2 6" id="KW-0812">Transmembrane</keyword>
<feature type="coiled-coil region" evidence="5">
    <location>
        <begin position="245"/>
        <end position="390"/>
    </location>
</feature>
<feature type="transmembrane region" description="Helical" evidence="6">
    <location>
        <begin position="586"/>
        <end position="609"/>
    </location>
</feature>
<evidence type="ECO:0000313" key="8">
    <source>
        <dbReference type="EMBL" id="EEP29104.1"/>
    </source>
</evidence>
<keyword evidence="4 6" id="KW-0472">Membrane</keyword>
<proteinExistence type="predicted"/>
<keyword evidence="9" id="KW-1185">Reference proteome</keyword>
<feature type="transmembrane region" description="Helical" evidence="6">
    <location>
        <begin position="616"/>
        <end position="635"/>
    </location>
</feature>
<reference evidence="8" key="1">
    <citation type="submission" date="2009-04" db="EMBL/GenBank/DDBJ databases">
        <authorList>
            <person name="Weinstock G."/>
            <person name="Sodergren E."/>
            <person name="Clifton S."/>
            <person name="Fulton L."/>
            <person name="Fulton B."/>
            <person name="Courtney L."/>
            <person name="Fronick C."/>
            <person name="Harrison M."/>
            <person name="Strong C."/>
            <person name="Farmer C."/>
            <person name="Delahaunty K."/>
            <person name="Markovic C."/>
            <person name="Hall O."/>
            <person name="Minx P."/>
            <person name="Tomlinson C."/>
            <person name="Mitreva M."/>
            <person name="Nelson J."/>
            <person name="Hou S."/>
            <person name="Wollam A."/>
            <person name="Pepin K.H."/>
            <person name="Johnson M."/>
            <person name="Bhonagiri V."/>
            <person name="Nash W.E."/>
            <person name="Warren W."/>
            <person name="Chinwalla A."/>
            <person name="Mardis E.R."/>
            <person name="Wilson R.K."/>
        </authorList>
    </citation>
    <scope>NUCLEOTIDE SEQUENCE [LARGE SCALE GENOMIC DNA]</scope>
    <source>
        <strain evidence="8">DSM 14600</strain>
    </source>
</reference>
<evidence type="ECO:0000256" key="5">
    <source>
        <dbReference type="SAM" id="Coils"/>
    </source>
</evidence>
<evidence type="ECO:0000256" key="3">
    <source>
        <dbReference type="ARBA" id="ARBA00022989"/>
    </source>
</evidence>
<feature type="transmembrane region" description="Helical" evidence="6">
    <location>
        <begin position="515"/>
        <end position="535"/>
    </location>
</feature>
<dbReference type="EMBL" id="ACIP02000001">
    <property type="protein sequence ID" value="EEP29104.1"/>
    <property type="molecule type" value="Genomic_DNA"/>
</dbReference>
<keyword evidence="5" id="KW-0175">Coiled coil</keyword>
<evidence type="ECO:0000256" key="6">
    <source>
        <dbReference type="SAM" id="Phobius"/>
    </source>
</evidence>
<dbReference type="Gene3D" id="3.40.1710.10">
    <property type="entry name" value="abc type-2 transporter like domain"/>
    <property type="match status" value="1"/>
</dbReference>
<dbReference type="NCBIfam" id="TIGR03062">
    <property type="entry name" value="pip_yhgE_Cterm"/>
    <property type="match status" value="1"/>
</dbReference>
<protein>
    <submittedName>
        <fullName evidence="8">YhgE/Pip domain protein</fullName>
    </submittedName>
</protein>
<dbReference type="GO" id="GO:0016020">
    <property type="term" value="C:membrane"/>
    <property type="evidence" value="ECO:0007669"/>
    <property type="project" value="UniProtKB-SubCell"/>
</dbReference>
<dbReference type="eggNOG" id="COG1511">
    <property type="taxonomic scope" value="Bacteria"/>
</dbReference>
<evidence type="ECO:0000259" key="7">
    <source>
        <dbReference type="Pfam" id="PF12698"/>
    </source>
</evidence>
<accession>C4G907</accession>
<dbReference type="PANTHER" id="PTHR43077">
    <property type="entry name" value="TRANSPORT PERMEASE YVFS-RELATED"/>
    <property type="match status" value="1"/>
</dbReference>
<comment type="caution">
    <text evidence="8">The sequence shown here is derived from an EMBL/GenBank/DDBJ whole genome shotgun (WGS) entry which is preliminary data.</text>
</comment>
<sequence length="712" mass="78573">MIFKIFRHDLRELRRSVFTLIIALGVCVLGGLYAWANIYSNWDPYGNTRGIKIAVVSLDRGDQDSAGQEQNMGAEIVDKLRHNDKIDWVFLGSEKEARAGVESGDYYGALIVGEDFSEKMTHIFTEGVDKPQLVFYQNQKKNAVANKITDTVVTSIQSQVNEKFVEMMVQKVFTDTNHFTEDLEKQGGIDGLISRFEQIRSNIASYQTQLDMAIAGNEAANRALGQADKASENVNGALGQAQSGLGQAQEAAGQAQLTLEEYSRRMRDLQAMAVSNASDLQKGLEDLSGGSDMDSIQKALQTYRDKLDKLDGQLHALAAAFPADLAPKLHRFVDRLDKIKANLQELESKNQASWVGKTDAQLSQKEREDKAEFYRQLDQFRQESKNLSEELTGSLPAEIESALDKTARTIGNARVSMNQMSSLLGGMGDVFGALSGTVNAGNVSLIQTRQALTLLDNRISAVLDAVKGAGENDAVKALINTLSGDPQAYGRFFADPVEIKSTAIYPVENYGSAVAPFYSVLAIWVMGLLLAAVMKTHPNPLYYPDARAHQLYLGRYLIFGLLEQFFVVLLVLGDLFVLKIQCLHPFLFWAVCAVTGLTFSLLIYSLVYAFGDVGKAAAVVIVVLQIAGSSGTYPIELLPTFFQNAYIFFPFPYAIDALRECVAGLYRTDILIYLGKLSVFILVALAIGIWMHKPTARLLHFMEARMDDTELM</sequence>
<dbReference type="RefSeq" id="WP_006905492.1">
    <property type="nucleotide sequence ID" value="NZ_GG665866.1"/>
</dbReference>
<feature type="transmembrane region" description="Helical" evidence="6">
    <location>
        <begin position="16"/>
        <end position="36"/>
    </location>
</feature>
<gene>
    <name evidence="8" type="ORF">GCWU000342_00457</name>
</gene>
<comment type="subcellular location">
    <subcellularLocation>
        <location evidence="1">Membrane</location>
        <topology evidence="1">Multi-pass membrane protein</topology>
    </subcellularLocation>
</comment>
<dbReference type="NCBIfam" id="TIGR03061">
    <property type="entry name" value="pip_yhgE_Nterm"/>
    <property type="match status" value="1"/>
</dbReference>
<feature type="transmembrane region" description="Helical" evidence="6">
    <location>
        <begin position="556"/>
        <end position="580"/>
    </location>
</feature>
<dbReference type="GO" id="GO:0140359">
    <property type="term" value="F:ABC-type transporter activity"/>
    <property type="evidence" value="ECO:0007669"/>
    <property type="project" value="InterPro"/>
</dbReference>
<dbReference type="STRING" id="626523.GCWU000342_00457"/>
<dbReference type="AlphaFoldDB" id="C4G907"/>
<evidence type="ECO:0000256" key="2">
    <source>
        <dbReference type="ARBA" id="ARBA00022692"/>
    </source>
</evidence>
<feature type="domain" description="ABC-2 type transporter transmembrane" evidence="7">
    <location>
        <begin position="17"/>
        <end position="690"/>
    </location>
</feature>
<dbReference type="InterPro" id="IPR017500">
    <property type="entry name" value="Phage_infect_YhgE_N"/>
</dbReference>
<feature type="transmembrane region" description="Helical" evidence="6">
    <location>
        <begin position="670"/>
        <end position="691"/>
    </location>
</feature>
<dbReference type="PANTHER" id="PTHR43077:SF10">
    <property type="entry name" value="TRANSPORT PERMEASE PROTEIN"/>
    <property type="match status" value="1"/>
</dbReference>
<dbReference type="Pfam" id="PF12698">
    <property type="entry name" value="ABC2_membrane_3"/>
    <property type="match status" value="1"/>
</dbReference>
<organism evidence="8 9">
    <name type="scientific">Shuttleworthella satelles DSM 14600</name>
    <dbReference type="NCBI Taxonomy" id="626523"/>
    <lineage>
        <taxon>Bacteria</taxon>
        <taxon>Bacillati</taxon>
        <taxon>Bacillota</taxon>
        <taxon>Clostridia</taxon>
        <taxon>Lachnospirales</taxon>
        <taxon>Lachnospiraceae</taxon>
        <taxon>Shuttleworthella</taxon>
    </lineage>
</organism>
<name>C4G907_9FIRM</name>
<evidence type="ECO:0000313" key="9">
    <source>
        <dbReference type="Proteomes" id="UP000003494"/>
    </source>
</evidence>
<dbReference type="InterPro" id="IPR013525">
    <property type="entry name" value="ABC2_TM"/>
</dbReference>
<keyword evidence="3 6" id="KW-1133">Transmembrane helix</keyword>